<keyword evidence="1" id="KW-0812">Transmembrane</keyword>
<gene>
    <name evidence="2" type="ORF">GCM10007989_29790</name>
</gene>
<evidence type="ECO:0000313" key="2">
    <source>
        <dbReference type="EMBL" id="GHA31764.1"/>
    </source>
</evidence>
<evidence type="ECO:0000256" key="1">
    <source>
        <dbReference type="SAM" id="Phobius"/>
    </source>
</evidence>
<keyword evidence="3" id="KW-1185">Reference proteome</keyword>
<keyword evidence="1" id="KW-0472">Membrane</keyword>
<dbReference type="Proteomes" id="UP000646579">
    <property type="component" value="Unassembled WGS sequence"/>
</dbReference>
<reference evidence="2" key="1">
    <citation type="journal article" date="2014" name="Int. J. Syst. Evol. Microbiol.">
        <title>Complete genome sequence of Corynebacterium casei LMG S-19264T (=DSM 44701T), isolated from a smear-ripened cheese.</title>
        <authorList>
            <consortium name="US DOE Joint Genome Institute (JGI-PGF)"/>
            <person name="Walter F."/>
            <person name="Albersmeier A."/>
            <person name="Kalinowski J."/>
            <person name="Ruckert C."/>
        </authorList>
    </citation>
    <scope>NUCLEOTIDE SEQUENCE</scope>
    <source>
        <strain evidence="2">KCTC 32437</strain>
    </source>
</reference>
<feature type="transmembrane region" description="Helical" evidence="1">
    <location>
        <begin position="103"/>
        <end position="124"/>
    </location>
</feature>
<dbReference type="AlphaFoldDB" id="A0A918VXK1"/>
<keyword evidence="1" id="KW-1133">Transmembrane helix</keyword>
<evidence type="ECO:0000313" key="3">
    <source>
        <dbReference type="Proteomes" id="UP000646579"/>
    </source>
</evidence>
<accession>A0A918VXK1</accession>
<proteinExistence type="predicted"/>
<feature type="transmembrane region" description="Helical" evidence="1">
    <location>
        <begin position="72"/>
        <end position="91"/>
    </location>
</feature>
<dbReference type="RefSeq" id="WP_189426511.1">
    <property type="nucleotide sequence ID" value="NZ_BMZE01000003.1"/>
</dbReference>
<name>A0A918VXK1_9HYPH</name>
<organism evidence="2 3">
    <name type="scientific">Devosia pacifica</name>
    <dbReference type="NCBI Taxonomy" id="1335967"/>
    <lineage>
        <taxon>Bacteria</taxon>
        <taxon>Pseudomonadati</taxon>
        <taxon>Pseudomonadota</taxon>
        <taxon>Alphaproteobacteria</taxon>
        <taxon>Hyphomicrobiales</taxon>
        <taxon>Devosiaceae</taxon>
        <taxon>Devosia</taxon>
    </lineage>
</organism>
<feature type="transmembrane region" description="Helical" evidence="1">
    <location>
        <begin position="130"/>
        <end position="151"/>
    </location>
</feature>
<reference evidence="2" key="2">
    <citation type="submission" date="2020-09" db="EMBL/GenBank/DDBJ databases">
        <authorList>
            <person name="Sun Q."/>
            <person name="Kim S."/>
        </authorList>
    </citation>
    <scope>NUCLEOTIDE SEQUENCE</scope>
    <source>
        <strain evidence="2">KCTC 32437</strain>
    </source>
</reference>
<comment type="caution">
    <text evidence="2">The sequence shown here is derived from an EMBL/GenBank/DDBJ whole genome shotgun (WGS) entry which is preliminary data.</text>
</comment>
<protein>
    <recommendedName>
        <fullName evidence="4">Yip1 domain-containing protein</fullName>
    </recommendedName>
</protein>
<sequence length="189" mass="19889">MPNSPSLFDELKAAARGFVALLTGDRQASDYFDFSQRGLVGSFIALILATVTTSFGPGLFGVPGEAGDATRSVILGAGLYGIQVGVIYLLLRQLGRSDGFVPYLVADNWISLFIAILTLFMVLTFGANEFAILGIGLVAIVLEVNIARLIVTLAPMQIVMFIIAQLVAQFVGIFLLAAIVPGTGAPPPV</sequence>
<feature type="transmembrane region" description="Helical" evidence="1">
    <location>
        <begin position="158"/>
        <end position="180"/>
    </location>
</feature>
<evidence type="ECO:0008006" key="4">
    <source>
        <dbReference type="Google" id="ProtNLM"/>
    </source>
</evidence>
<dbReference type="EMBL" id="BMZE01000003">
    <property type="protein sequence ID" value="GHA31764.1"/>
    <property type="molecule type" value="Genomic_DNA"/>
</dbReference>
<feature type="transmembrane region" description="Helical" evidence="1">
    <location>
        <begin position="39"/>
        <end position="60"/>
    </location>
</feature>